<dbReference type="OrthoDB" id="98733at2759"/>
<evidence type="ECO:0000256" key="1">
    <source>
        <dbReference type="SAM" id="MobiDB-lite"/>
    </source>
</evidence>
<feature type="region of interest" description="Disordered" evidence="1">
    <location>
        <begin position="31"/>
        <end position="50"/>
    </location>
</feature>
<sequence length="378" mass="43202">MNRIKERRRCSNYRQRQKDEREHLHEQVKTLTTELNSLKKSKEEGDSSSSGWKLFAERQLEARKTSENDQIHLCEAIQARAAIIREIQDMPQVRITSDVDGVNAAPYKRQTTAGHDACSTTPFCQLFVQDLDSIYAQTDECLLAFDDNSLEDSLEVWKEDDETGTFHFMERQEMLCDFDEACQTLWEAAKLSHRQDERNDFDGVPDPENTSAFNFRVLKYLGSGQVVSALQHVVSRCYRTRDRMVFVWQKFMDGEGIFTGLRAGETGWDVLTLAADIGTVVRRTVIWHTPMHLRAGETGWDVLTLAADTGTVERRTVIWHTPMHIDGTMLCEEVVKEFASLTIGSVTEDEDEISKKFDELRIHDTFGGSESKVSSICI</sequence>
<proteinExistence type="predicted"/>
<feature type="compositionally biased region" description="Basic residues" evidence="1">
    <location>
        <begin position="1"/>
        <end position="11"/>
    </location>
</feature>
<gene>
    <name evidence="2" type="ORF">PHMEG_0004909</name>
</gene>
<keyword evidence="3" id="KW-1185">Reference proteome</keyword>
<dbReference type="CDD" id="cd14686">
    <property type="entry name" value="bZIP"/>
    <property type="match status" value="1"/>
</dbReference>
<name>A0A225WU92_9STRA</name>
<dbReference type="AlphaFoldDB" id="A0A225WU92"/>
<protein>
    <recommendedName>
        <fullName evidence="4">M96 mating-specific protein</fullName>
    </recommendedName>
</protein>
<dbReference type="Proteomes" id="UP000198211">
    <property type="component" value="Unassembled WGS sequence"/>
</dbReference>
<organism evidence="2 3">
    <name type="scientific">Phytophthora megakarya</name>
    <dbReference type="NCBI Taxonomy" id="4795"/>
    <lineage>
        <taxon>Eukaryota</taxon>
        <taxon>Sar</taxon>
        <taxon>Stramenopiles</taxon>
        <taxon>Oomycota</taxon>
        <taxon>Peronosporomycetes</taxon>
        <taxon>Peronosporales</taxon>
        <taxon>Peronosporaceae</taxon>
        <taxon>Phytophthora</taxon>
    </lineage>
</organism>
<feature type="compositionally biased region" description="Basic and acidic residues" evidence="1">
    <location>
        <begin position="16"/>
        <end position="25"/>
    </location>
</feature>
<reference evidence="3" key="1">
    <citation type="submission" date="2017-03" db="EMBL/GenBank/DDBJ databases">
        <title>Phytopthora megakarya and P. palmivora, two closely related causual agents of cacao black pod achieved similar genome size and gene model numbers by different mechanisms.</title>
        <authorList>
            <person name="Ali S."/>
            <person name="Shao J."/>
            <person name="Larry D.J."/>
            <person name="Kronmiller B."/>
            <person name="Shen D."/>
            <person name="Strem M.D."/>
            <person name="Melnick R.L."/>
            <person name="Guiltinan M.J."/>
            <person name="Tyler B.M."/>
            <person name="Meinhardt L.W."/>
            <person name="Bailey B.A."/>
        </authorList>
    </citation>
    <scope>NUCLEOTIDE SEQUENCE [LARGE SCALE GENOMIC DNA]</scope>
    <source>
        <strain evidence="3">zdho120</strain>
    </source>
</reference>
<feature type="region of interest" description="Disordered" evidence="1">
    <location>
        <begin position="1"/>
        <end position="25"/>
    </location>
</feature>
<evidence type="ECO:0000313" key="3">
    <source>
        <dbReference type="Proteomes" id="UP000198211"/>
    </source>
</evidence>
<evidence type="ECO:0008006" key="4">
    <source>
        <dbReference type="Google" id="ProtNLM"/>
    </source>
</evidence>
<evidence type="ECO:0000313" key="2">
    <source>
        <dbReference type="EMBL" id="OWZ20649.1"/>
    </source>
</evidence>
<dbReference type="EMBL" id="NBNE01000303">
    <property type="protein sequence ID" value="OWZ20649.1"/>
    <property type="molecule type" value="Genomic_DNA"/>
</dbReference>
<accession>A0A225WU92</accession>
<comment type="caution">
    <text evidence="2">The sequence shown here is derived from an EMBL/GenBank/DDBJ whole genome shotgun (WGS) entry which is preliminary data.</text>
</comment>